<evidence type="ECO:0000256" key="1">
    <source>
        <dbReference type="ARBA" id="ARBA00022630"/>
    </source>
</evidence>
<dbReference type="GeneID" id="54419398"/>
<accession>A0A6G1GCU5</accession>
<keyword evidence="1" id="KW-0285">Flavoprotein</keyword>
<reference evidence="4 6" key="1">
    <citation type="submission" date="2020-01" db="EMBL/GenBank/DDBJ databases">
        <authorList>
            <consortium name="DOE Joint Genome Institute"/>
            <person name="Haridas S."/>
            <person name="Albert R."/>
            <person name="Binder M."/>
            <person name="Bloem J."/>
            <person name="Labutti K."/>
            <person name="Salamov A."/>
            <person name="Andreopoulos B."/>
            <person name="Baker S.E."/>
            <person name="Barry K."/>
            <person name="Bills G."/>
            <person name="Bluhm B.H."/>
            <person name="Cannon C."/>
            <person name="Castanera R."/>
            <person name="Culley D.E."/>
            <person name="Daum C."/>
            <person name="Ezra D."/>
            <person name="Gonzalez J.B."/>
            <person name="Henrissat B."/>
            <person name="Kuo A."/>
            <person name="Liang C."/>
            <person name="Lipzen A."/>
            <person name="Lutzoni F."/>
            <person name="Magnuson J."/>
            <person name="Mondo S."/>
            <person name="Nolan M."/>
            <person name="Ohm R."/>
            <person name="Pangilinan J."/>
            <person name="Park H.-J."/>
            <person name="Ramirez L."/>
            <person name="Alfaro M."/>
            <person name="Sun H."/>
            <person name="Tritt A."/>
            <person name="Yoshinaga Y."/>
            <person name="Zwiers L.-H."/>
            <person name="Turgeon B.G."/>
            <person name="Goodwin S.B."/>
            <person name="Spatafora J.W."/>
            <person name="Crous P.W."/>
            <person name="Grigoriev I.V."/>
        </authorList>
    </citation>
    <scope>NUCLEOTIDE SEQUENCE</scope>
    <source>
        <strain evidence="4 6">CBS 781.70</strain>
    </source>
</reference>
<dbReference type="AlphaFoldDB" id="A0A6G1GCU5"/>
<dbReference type="EMBL" id="ML975151">
    <property type="protein sequence ID" value="KAF1815915.1"/>
    <property type="molecule type" value="Genomic_DNA"/>
</dbReference>
<protein>
    <submittedName>
        <fullName evidence="4 6">Inosine monophosphate dehydrogenase</fullName>
    </submittedName>
</protein>
<organism evidence="4">
    <name type="scientific">Eremomyces bilateralis CBS 781.70</name>
    <dbReference type="NCBI Taxonomy" id="1392243"/>
    <lineage>
        <taxon>Eukaryota</taxon>
        <taxon>Fungi</taxon>
        <taxon>Dikarya</taxon>
        <taxon>Ascomycota</taxon>
        <taxon>Pezizomycotina</taxon>
        <taxon>Dothideomycetes</taxon>
        <taxon>Dothideomycetes incertae sedis</taxon>
        <taxon>Eremomycetales</taxon>
        <taxon>Eremomycetaceae</taxon>
        <taxon>Eremomyces</taxon>
    </lineage>
</organism>
<dbReference type="Gene3D" id="3.20.20.70">
    <property type="entry name" value="Aldolase class I"/>
    <property type="match status" value="1"/>
</dbReference>
<dbReference type="InterPro" id="IPR013785">
    <property type="entry name" value="Aldolase_TIM"/>
</dbReference>
<evidence type="ECO:0000313" key="4">
    <source>
        <dbReference type="EMBL" id="KAF1815915.1"/>
    </source>
</evidence>
<reference evidence="6" key="2">
    <citation type="submission" date="2020-04" db="EMBL/GenBank/DDBJ databases">
        <authorList>
            <consortium name="NCBI Genome Project"/>
        </authorList>
    </citation>
    <scope>NUCLEOTIDE SEQUENCE</scope>
    <source>
        <strain evidence="6">CBS 781.70</strain>
    </source>
</reference>
<keyword evidence="3" id="KW-0560">Oxidoreductase</keyword>
<dbReference type="PANTHER" id="PTHR32332:SF34">
    <property type="entry name" value="2-NITROPROPANE DIOXYGENASE FAMILY, PUTATIVE-RELATED"/>
    <property type="match status" value="1"/>
</dbReference>
<reference evidence="6" key="3">
    <citation type="submission" date="2025-04" db="UniProtKB">
        <authorList>
            <consortium name="RefSeq"/>
        </authorList>
    </citation>
    <scope>IDENTIFICATION</scope>
    <source>
        <strain evidence="6">CBS 781.70</strain>
    </source>
</reference>
<dbReference type="SUPFAM" id="SSF51412">
    <property type="entry name" value="Inosine monophosphate dehydrogenase (IMPDH)"/>
    <property type="match status" value="1"/>
</dbReference>
<keyword evidence="5" id="KW-1185">Reference proteome</keyword>
<evidence type="ECO:0000256" key="3">
    <source>
        <dbReference type="ARBA" id="ARBA00023002"/>
    </source>
</evidence>
<dbReference type="GO" id="GO:0018580">
    <property type="term" value="F:nitronate monooxygenase activity"/>
    <property type="evidence" value="ECO:0007669"/>
    <property type="project" value="InterPro"/>
</dbReference>
<gene>
    <name evidence="4 6" type="ORF">P152DRAFT_455639</name>
</gene>
<name>A0A6G1GCU5_9PEZI</name>
<dbReference type="CDD" id="cd04730">
    <property type="entry name" value="NPD_like"/>
    <property type="match status" value="1"/>
</dbReference>
<dbReference type="Proteomes" id="UP000504638">
    <property type="component" value="Unplaced"/>
</dbReference>
<dbReference type="Pfam" id="PF03060">
    <property type="entry name" value="NMO"/>
    <property type="match status" value="1"/>
</dbReference>
<proteinExistence type="predicted"/>
<dbReference type="InterPro" id="IPR004136">
    <property type="entry name" value="NMO"/>
</dbReference>
<dbReference type="OrthoDB" id="2349068at2759"/>
<evidence type="ECO:0000313" key="6">
    <source>
        <dbReference type="RefSeq" id="XP_033537546.1"/>
    </source>
</evidence>
<keyword evidence="2" id="KW-0288">FMN</keyword>
<sequence>MTPQSRLIKAYPWIKLPLIACGPMRMIALAKLAVEVSQAGGIGFLAGGTSTTIPDFSAQLSTARSLVSSSSLASSSSEVLPIGVGFILHSGLSLSAALPILSHHRPAAVWLFGWPDRATLSSWADGVRTATDGTTTVWVQVGTVAEALEAVDVCSPDVLVAQGSDAGGHGLVQSASVVALVPEVIDAIAEHVADAAKRPIVLAAGGIADSRGVAAVLSLGAHGAVMGTRYLASTEAVLASGYQQSVVQTKDGGLSTARTKIYDQLRGTTGWPERYNGRGILNRSYWDALDGVDEEKNKALYKEAEKRAGTEEEGVWGQQGRMTIYAGAGVGLVKSVKHAAQITEEVRNGVGDVLKQAKGVSRL</sequence>
<dbReference type="PANTHER" id="PTHR32332">
    <property type="entry name" value="2-NITROPROPANE DIOXYGENASE"/>
    <property type="match status" value="1"/>
</dbReference>
<dbReference type="RefSeq" id="XP_033537546.1">
    <property type="nucleotide sequence ID" value="XM_033678828.1"/>
</dbReference>
<evidence type="ECO:0000256" key="2">
    <source>
        <dbReference type="ARBA" id="ARBA00022643"/>
    </source>
</evidence>
<evidence type="ECO:0000313" key="5">
    <source>
        <dbReference type="Proteomes" id="UP000504638"/>
    </source>
</evidence>